<evidence type="ECO:0000313" key="2">
    <source>
        <dbReference type="Proteomes" id="UP001153331"/>
    </source>
</evidence>
<sequence length="139" mass="15468">MRAVNASPSGIDCPSAPLSLPAQAPRTCCSAGEHNQRATKRQRNVRIPIDGVHVRQIRRTSPSPPAALVQRRSIHEQAGSATTLGWRDIIDFDPGTRYFSLMAIHRSTYERMQEREELGKMTFGGQISNARDNPCTLRD</sequence>
<gene>
    <name evidence="1" type="ORF">OPT61_g4574</name>
</gene>
<comment type="caution">
    <text evidence="1">The sequence shown here is derived from an EMBL/GenBank/DDBJ whole genome shotgun (WGS) entry which is preliminary data.</text>
</comment>
<keyword evidence="2" id="KW-1185">Reference proteome</keyword>
<proteinExistence type="predicted"/>
<protein>
    <submittedName>
        <fullName evidence="1">Uncharacterized protein</fullName>
    </submittedName>
</protein>
<organism evidence="1 2">
    <name type="scientific">Boeremia exigua</name>
    <dbReference type="NCBI Taxonomy" id="749465"/>
    <lineage>
        <taxon>Eukaryota</taxon>
        <taxon>Fungi</taxon>
        <taxon>Dikarya</taxon>
        <taxon>Ascomycota</taxon>
        <taxon>Pezizomycotina</taxon>
        <taxon>Dothideomycetes</taxon>
        <taxon>Pleosporomycetidae</taxon>
        <taxon>Pleosporales</taxon>
        <taxon>Pleosporineae</taxon>
        <taxon>Didymellaceae</taxon>
        <taxon>Boeremia</taxon>
    </lineage>
</organism>
<dbReference type="EMBL" id="JAPHNI010000265">
    <property type="protein sequence ID" value="KAJ8113259.1"/>
    <property type="molecule type" value="Genomic_DNA"/>
</dbReference>
<name>A0ACC2IDM8_9PLEO</name>
<reference evidence="1" key="1">
    <citation type="submission" date="2022-11" db="EMBL/GenBank/DDBJ databases">
        <title>Genome Sequence of Boeremia exigua.</title>
        <authorList>
            <person name="Buettner E."/>
        </authorList>
    </citation>
    <scope>NUCLEOTIDE SEQUENCE</scope>
    <source>
        <strain evidence="1">CU02</strain>
    </source>
</reference>
<dbReference type="Proteomes" id="UP001153331">
    <property type="component" value="Unassembled WGS sequence"/>
</dbReference>
<evidence type="ECO:0000313" key="1">
    <source>
        <dbReference type="EMBL" id="KAJ8113259.1"/>
    </source>
</evidence>
<accession>A0ACC2IDM8</accession>